<feature type="domain" description="PPM-type phosphatase" evidence="12">
    <location>
        <begin position="98"/>
        <end position="368"/>
    </location>
</feature>
<dbReference type="InterPro" id="IPR015655">
    <property type="entry name" value="PP2C"/>
</dbReference>
<dbReference type="EC" id="3.1.3.16" evidence="3"/>
<dbReference type="PANTHER" id="PTHR47992">
    <property type="entry name" value="PROTEIN PHOSPHATASE"/>
    <property type="match status" value="1"/>
</dbReference>
<evidence type="ECO:0000259" key="12">
    <source>
        <dbReference type="PROSITE" id="PS51746"/>
    </source>
</evidence>
<evidence type="ECO:0000256" key="6">
    <source>
        <dbReference type="ARBA" id="ARBA00022842"/>
    </source>
</evidence>
<dbReference type="InterPro" id="IPR001810">
    <property type="entry name" value="F-box_dom"/>
</dbReference>
<dbReference type="PROSITE" id="PS01032">
    <property type="entry name" value="PPM_1"/>
    <property type="match status" value="1"/>
</dbReference>
<keyword evidence="6" id="KW-0460">Magnesium</keyword>
<feature type="compositionally biased region" description="Low complexity" evidence="10">
    <location>
        <begin position="1"/>
        <end position="31"/>
    </location>
</feature>
<dbReference type="CDD" id="cd00143">
    <property type="entry name" value="PP2Cc"/>
    <property type="match status" value="1"/>
</dbReference>
<dbReference type="SMART" id="SM00256">
    <property type="entry name" value="FBOX"/>
    <property type="match status" value="1"/>
</dbReference>
<dbReference type="InterPro" id="IPR032675">
    <property type="entry name" value="LRR_dom_sf"/>
</dbReference>
<keyword evidence="4" id="KW-0479">Metal-binding</keyword>
<sequence>MAPESPVFFSSPLVFSPTSVKTPSSSPRSTPQKLAMVACPSRKAKETTSCPGSDTVLKRKRPPMLDLKLPPVVASWCSTTVKTPEKADEVVEVGEDGLYSVYCKRGRRGPTEDRYVAAVDPDERVRKKAFFGVFDGHGGSKAAEFAAKNLGSNIEAAMEAARSGESVYSVERAIREGYIKTDEDFLKEGSRGGACCVTAFISEGELAVSNAGDCRAVISRGGVAEALTTDHNPGQADELKRIEALGGYVDCCNGVWRIQGTLAVSRGIGDRYLKEWVIAEPETKTLRIKPEFEFLILASDGLWDKVTNQEAVDVVRPYCVDVENPKTLSACQKLVELSCLKLLKILSMANKGRDGDGVDSISSLPDEILQHILSSLKTATAIKTSTLSKRWRHVWSGTPSLYLVWTGHNFKVDSMNKTLARYTARKMTSFHLYADNINRSIESPDINRSIEFAMSKNVENMLLDIRYYRYNLPELLYFSSTIKQLTLSVHNYYSDMKVPISSVSWTSLKKLSLFCCNFSEECMARILSGSPILERLSLDFCSELKVIDVSKSLSLRTLEATIRATGMQIVAPHIRCLRLRSCVYLCTLVDVSSLTEANLEISVMSTEILTDGFPQVIMQKMVEKLQNVETFTFGPNLLKILSVAELYHLPFPSFKVKDLTLETAISQDAIPGLVTVLENSPQLKKLTVQPKLVNGTLLFGDMLNSIRRQLQSFRLWSIAFVRKEGNLCVDAIALSVTRDHRYQSYIARAGPSWLNQLITAEAAAATNPDNSFEMQGSREV</sequence>
<protein>
    <recommendedName>
        <fullName evidence="3">protein-serine/threonine phosphatase</fullName>
        <ecNumber evidence="3">3.1.3.16</ecNumber>
    </recommendedName>
</protein>
<evidence type="ECO:0000256" key="2">
    <source>
        <dbReference type="ARBA" id="ARBA00001946"/>
    </source>
</evidence>
<keyword evidence="5 9" id="KW-0378">Hydrolase</keyword>
<evidence type="ECO:0000313" key="14">
    <source>
        <dbReference type="Proteomes" id="UP000266723"/>
    </source>
</evidence>
<name>A0ABQ7C5I2_BRACR</name>
<dbReference type="InterPro" id="IPR055411">
    <property type="entry name" value="LRR_FXL15/At3g58940/PEG3-like"/>
</dbReference>
<dbReference type="InterPro" id="IPR001932">
    <property type="entry name" value="PPM-type_phosphatase-like_dom"/>
</dbReference>
<dbReference type="InterPro" id="IPR036047">
    <property type="entry name" value="F-box-like_dom_sf"/>
</dbReference>
<evidence type="ECO:0000256" key="3">
    <source>
        <dbReference type="ARBA" id="ARBA00013081"/>
    </source>
</evidence>
<reference evidence="13 14" key="1">
    <citation type="journal article" date="2020" name="BMC Genomics">
        <title>Intraspecific diversification of the crop wild relative Brassica cretica Lam. using demographic model selection.</title>
        <authorList>
            <person name="Kioukis A."/>
            <person name="Michalopoulou V.A."/>
            <person name="Briers L."/>
            <person name="Pirintsos S."/>
            <person name="Studholme D.J."/>
            <person name="Pavlidis P."/>
            <person name="Sarris P.F."/>
        </authorList>
    </citation>
    <scope>NUCLEOTIDE SEQUENCE [LARGE SCALE GENOMIC DNA]</scope>
    <source>
        <strain evidence="14">cv. PFS-1207/04</strain>
    </source>
</reference>
<dbReference type="Proteomes" id="UP000266723">
    <property type="component" value="Unassembled WGS sequence"/>
</dbReference>
<evidence type="ECO:0000256" key="8">
    <source>
        <dbReference type="ARBA" id="ARBA00023211"/>
    </source>
</evidence>
<dbReference type="InterPro" id="IPR036457">
    <property type="entry name" value="PPM-type-like_dom_sf"/>
</dbReference>
<dbReference type="InterPro" id="IPR000222">
    <property type="entry name" value="PP2C_BS"/>
</dbReference>
<gene>
    <name evidence="13" type="ORF">DY000_02002227</name>
</gene>
<evidence type="ECO:0000256" key="10">
    <source>
        <dbReference type="SAM" id="MobiDB-lite"/>
    </source>
</evidence>
<evidence type="ECO:0000256" key="5">
    <source>
        <dbReference type="ARBA" id="ARBA00022801"/>
    </source>
</evidence>
<dbReference type="PROSITE" id="PS51746">
    <property type="entry name" value="PPM_2"/>
    <property type="match status" value="1"/>
</dbReference>
<proteinExistence type="inferred from homology"/>
<dbReference type="Pfam" id="PF00646">
    <property type="entry name" value="F-box"/>
    <property type="match status" value="1"/>
</dbReference>
<dbReference type="Pfam" id="PF00481">
    <property type="entry name" value="PP2C"/>
    <property type="match status" value="1"/>
</dbReference>
<comment type="similarity">
    <text evidence="9">Belongs to the PP2C family.</text>
</comment>
<dbReference type="Gene3D" id="3.80.10.10">
    <property type="entry name" value="Ribonuclease Inhibitor"/>
    <property type="match status" value="1"/>
</dbReference>
<keyword evidence="14" id="KW-1185">Reference proteome</keyword>
<feature type="region of interest" description="Disordered" evidence="10">
    <location>
        <begin position="1"/>
        <end position="33"/>
    </location>
</feature>
<evidence type="ECO:0000256" key="4">
    <source>
        <dbReference type="ARBA" id="ARBA00022723"/>
    </source>
</evidence>
<dbReference type="Gene3D" id="1.20.1280.50">
    <property type="match status" value="1"/>
</dbReference>
<evidence type="ECO:0000313" key="13">
    <source>
        <dbReference type="EMBL" id="KAF3547416.1"/>
    </source>
</evidence>
<feature type="domain" description="F-box" evidence="11">
    <location>
        <begin position="358"/>
        <end position="408"/>
    </location>
</feature>
<dbReference type="Gene3D" id="3.60.40.10">
    <property type="entry name" value="PPM-type phosphatase domain"/>
    <property type="match status" value="1"/>
</dbReference>
<evidence type="ECO:0000256" key="1">
    <source>
        <dbReference type="ARBA" id="ARBA00001936"/>
    </source>
</evidence>
<dbReference type="PROSITE" id="PS50181">
    <property type="entry name" value="FBOX"/>
    <property type="match status" value="1"/>
</dbReference>
<dbReference type="SMART" id="SM00332">
    <property type="entry name" value="PP2Cc"/>
    <property type="match status" value="1"/>
</dbReference>
<evidence type="ECO:0000256" key="9">
    <source>
        <dbReference type="RuleBase" id="RU003465"/>
    </source>
</evidence>
<evidence type="ECO:0000259" key="11">
    <source>
        <dbReference type="PROSITE" id="PS50181"/>
    </source>
</evidence>
<dbReference type="SUPFAM" id="SSF52047">
    <property type="entry name" value="RNI-like"/>
    <property type="match status" value="1"/>
</dbReference>
<comment type="cofactor">
    <cofactor evidence="1">
        <name>Mn(2+)</name>
        <dbReference type="ChEBI" id="CHEBI:29035"/>
    </cofactor>
</comment>
<dbReference type="SUPFAM" id="SSF81383">
    <property type="entry name" value="F-box domain"/>
    <property type="match status" value="1"/>
</dbReference>
<comment type="caution">
    <text evidence="13">The sequence shown here is derived from an EMBL/GenBank/DDBJ whole genome shotgun (WGS) entry which is preliminary data.</text>
</comment>
<dbReference type="EMBL" id="QGKV02000832">
    <property type="protein sequence ID" value="KAF3547416.1"/>
    <property type="molecule type" value="Genomic_DNA"/>
</dbReference>
<dbReference type="CDD" id="cd22160">
    <property type="entry name" value="F-box_AtFBL13-like"/>
    <property type="match status" value="1"/>
</dbReference>
<dbReference type="InterPro" id="IPR053781">
    <property type="entry name" value="F-box_AtFBL13-like"/>
</dbReference>
<accession>A0ABQ7C5I2</accession>
<dbReference type="SUPFAM" id="SSF81606">
    <property type="entry name" value="PP2C-like"/>
    <property type="match status" value="1"/>
</dbReference>
<dbReference type="Pfam" id="PF24758">
    <property type="entry name" value="LRR_At5g56370"/>
    <property type="match status" value="1"/>
</dbReference>
<comment type="cofactor">
    <cofactor evidence="2">
        <name>Mg(2+)</name>
        <dbReference type="ChEBI" id="CHEBI:18420"/>
    </cofactor>
</comment>
<evidence type="ECO:0000256" key="7">
    <source>
        <dbReference type="ARBA" id="ARBA00022912"/>
    </source>
</evidence>
<keyword evidence="7 9" id="KW-0904">Protein phosphatase</keyword>
<keyword evidence="8" id="KW-0464">Manganese</keyword>
<organism evidence="13 14">
    <name type="scientific">Brassica cretica</name>
    <name type="common">Mustard</name>
    <dbReference type="NCBI Taxonomy" id="69181"/>
    <lineage>
        <taxon>Eukaryota</taxon>
        <taxon>Viridiplantae</taxon>
        <taxon>Streptophyta</taxon>
        <taxon>Embryophyta</taxon>
        <taxon>Tracheophyta</taxon>
        <taxon>Spermatophyta</taxon>
        <taxon>Magnoliopsida</taxon>
        <taxon>eudicotyledons</taxon>
        <taxon>Gunneridae</taxon>
        <taxon>Pentapetalae</taxon>
        <taxon>rosids</taxon>
        <taxon>malvids</taxon>
        <taxon>Brassicales</taxon>
        <taxon>Brassicaceae</taxon>
        <taxon>Brassiceae</taxon>
        <taxon>Brassica</taxon>
    </lineage>
</organism>